<dbReference type="KEGG" id="pprc:PFLCHA0_c34650"/>
<evidence type="ECO:0008006" key="3">
    <source>
        <dbReference type="Google" id="ProtNLM"/>
    </source>
</evidence>
<reference evidence="2" key="1">
    <citation type="journal article" date="2014" name="Genome Announc.">
        <title>Full-genome sequence of the plant growth-promoting bacterium Pseudomonas protegens CHA0.</title>
        <authorList>
            <person name="Jousset A."/>
            <person name="Schuldes J."/>
            <person name="Keel C."/>
            <person name="Maurhofer M."/>
            <person name="Daniel R."/>
            <person name="Scheu S."/>
            <person name="Thuermer A."/>
        </authorList>
    </citation>
    <scope>NUCLEOTIDE SEQUENCE [LARGE SCALE GENOMIC DNA]</scope>
    <source>
        <strain evidence="2">DSM 19095 / LMG 27888 / CFBP 6595 / CHA0</strain>
    </source>
</reference>
<dbReference type="Proteomes" id="UP000013940">
    <property type="component" value="Chromosome"/>
</dbReference>
<dbReference type="EMBL" id="CP003190">
    <property type="protein sequence ID" value="AGL85234.1"/>
    <property type="molecule type" value="Genomic_DNA"/>
</dbReference>
<proteinExistence type="predicted"/>
<dbReference type="AlphaFoldDB" id="A0A2C9ENJ6"/>
<sequence length="178" mass="20393">MLLTQLELLDELLQRYRGELGKDFTGYRNHVYRVINFCHLLTGTDALQLQKLSIAGAFHDLGIWTAGTFDYLPPSLHLAEAYLEEIGRLEWAAEVLPMIELHHKITPTAEQPGSLVEGFRRADWIDVSLGMLSFGLSRQDRRRVFAAFPDAGFHLRLVQLSARQLLTRPWNPLPMLRL</sequence>
<gene>
    <name evidence="1" type="ORF">PFLCHA0_c34650</name>
</gene>
<protein>
    <recommendedName>
        <fullName evidence="3">Phosphohydrolase</fullName>
    </recommendedName>
</protein>
<dbReference type="RefSeq" id="WP_015635911.1">
    <property type="nucleotide sequence ID" value="NC_021237.1"/>
</dbReference>
<evidence type="ECO:0000313" key="2">
    <source>
        <dbReference type="Proteomes" id="UP000013940"/>
    </source>
</evidence>
<dbReference type="SUPFAM" id="SSF109604">
    <property type="entry name" value="HD-domain/PDEase-like"/>
    <property type="match status" value="1"/>
</dbReference>
<dbReference type="GeneID" id="57476454"/>
<evidence type="ECO:0000313" key="1">
    <source>
        <dbReference type="EMBL" id="AGL85234.1"/>
    </source>
</evidence>
<dbReference type="HOGENOM" id="CLU_101194_0_0_6"/>
<name>A0A2C9ENJ6_PSEPH</name>
<organism evidence="1 2">
    <name type="scientific">Pseudomonas protegens (strain DSM 19095 / LMG 27888 / CFBP 6595 / CHA0)</name>
    <dbReference type="NCBI Taxonomy" id="1124983"/>
    <lineage>
        <taxon>Bacteria</taxon>
        <taxon>Pseudomonadati</taxon>
        <taxon>Pseudomonadota</taxon>
        <taxon>Gammaproteobacteria</taxon>
        <taxon>Pseudomonadales</taxon>
        <taxon>Pseudomonadaceae</taxon>
        <taxon>Pseudomonas</taxon>
    </lineage>
</organism>
<dbReference type="Gene3D" id="1.10.3210.10">
    <property type="entry name" value="Hypothetical protein af1432"/>
    <property type="match status" value="1"/>
</dbReference>
<dbReference type="eggNOG" id="COG1418">
    <property type="taxonomic scope" value="Bacteria"/>
</dbReference>
<accession>A0A2C9ENJ6</accession>